<protein>
    <recommendedName>
        <fullName evidence="13">Heme response regulator HssR</fullName>
    </recommendedName>
    <alternativeName>
        <fullName evidence="2">Stage 0 sporulation protein A homolog</fullName>
    </alternativeName>
</protein>
<evidence type="ECO:0000256" key="14">
    <source>
        <dbReference type="PROSITE-ProRule" id="PRU00169"/>
    </source>
</evidence>
<evidence type="ECO:0000256" key="3">
    <source>
        <dbReference type="ARBA" id="ARBA00022490"/>
    </source>
</evidence>
<dbReference type="GO" id="GO:0006355">
    <property type="term" value="P:regulation of DNA-templated transcription"/>
    <property type="evidence" value="ECO:0007669"/>
    <property type="project" value="InterPro"/>
</dbReference>
<dbReference type="RefSeq" id="WP_158739994.1">
    <property type="nucleotide sequence ID" value="NZ_WSLF01000004.1"/>
</dbReference>
<dbReference type="GO" id="GO:0000156">
    <property type="term" value="F:phosphorelay response regulator activity"/>
    <property type="evidence" value="ECO:0007669"/>
    <property type="project" value="TreeGrafter"/>
</dbReference>
<dbReference type="Pfam" id="PF00486">
    <property type="entry name" value="Trans_reg_C"/>
    <property type="match status" value="1"/>
</dbReference>
<keyword evidence="19" id="KW-1185">Reference proteome</keyword>
<keyword evidence="3" id="KW-0963">Cytoplasm</keyword>
<dbReference type="PANTHER" id="PTHR48111">
    <property type="entry name" value="REGULATOR OF RPOS"/>
    <property type="match status" value="1"/>
</dbReference>
<dbReference type="FunFam" id="3.40.50.2300:FF:000001">
    <property type="entry name" value="DNA-binding response regulator PhoB"/>
    <property type="match status" value="1"/>
</dbReference>
<evidence type="ECO:0000256" key="8">
    <source>
        <dbReference type="ARBA" id="ARBA00023125"/>
    </source>
</evidence>
<evidence type="ECO:0000313" key="19">
    <source>
        <dbReference type="Proteomes" id="UP000483018"/>
    </source>
</evidence>
<dbReference type="InterPro" id="IPR011006">
    <property type="entry name" value="CheY-like_superfamily"/>
</dbReference>
<feature type="modified residue" description="4-aspartylphosphate" evidence="14">
    <location>
        <position position="52"/>
    </location>
</feature>
<evidence type="ECO:0000256" key="9">
    <source>
        <dbReference type="ARBA" id="ARBA00023159"/>
    </source>
</evidence>
<dbReference type="InterPro" id="IPR036388">
    <property type="entry name" value="WH-like_DNA-bd_sf"/>
</dbReference>
<dbReference type="Proteomes" id="UP000483018">
    <property type="component" value="Unassembled WGS sequence"/>
</dbReference>
<gene>
    <name evidence="18" type="ORF">GND95_06240</name>
</gene>
<keyword evidence="10" id="KW-0804">Transcription</keyword>
<dbReference type="OrthoDB" id="9790442at2"/>
<comment type="function">
    <text evidence="12">Member of the two-component regulatory system HssS/HssR involved in intracellular heme homeostasis and tempering of staphylococcal virulence. Phosphorylated HssR binds to a direct repeat sequence within hrtAB promoter and activates the expression of hrtAB, an efflux pump, in response to extracellular heme, hemin, hemoglobin or blood.</text>
</comment>
<keyword evidence="9" id="KW-0010">Activator</keyword>
<evidence type="ECO:0000256" key="6">
    <source>
        <dbReference type="ARBA" id="ARBA00023015"/>
    </source>
</evidence>
<dbReference type="InterPro" id="IPR001789">
    <property type="entry name" value="Sig_transdc_resp-reg_receiver"/>
</dbReference>
<dbReference type="PROSITE" id="PS50110">
    <property type="entry name" value="RESPONSE_REGULATORY"/>
    <property type="match status" value="1"/>
</dbReference>
<reference evidence="18 19" key="1">
    <citation type="submission" date="2019-12" db="EMBL/GenBank/DDBJ databases">
        <title>Defluviitalea raffinosedens, isolated from a biogas fermenter, genome sequencing and characterization.</title>
        <authorList>
            <person name="Rettenmaier R."/>
            <person name="Schneider M."/>
            <person name="Neuhaus K."/>
            <person name="Liebl W."/>
            <person name="Zverlov V."/>
        </authorList>
    </citation>
    <scope>NUCLEOTIDE SEQUENCE [LARGE SCALE GENOMIC DNA]</scope>
    <source>
        <strain evidence="18 19">249c-K6</strain>
    </source>
</reference>
<keyword evidence="5" id="KW-0902">Two-component regulatory system</keyword>
<dbReference type="PROSITE" id="PS51755">
    <property type="entry name" value="OMPR_PHOB"/>
    <property type="match status" value="1"/>
</dbReference>
<sequence length="234" mass="27170">MFSILVVEDDQILNKMICAKLQQESYLVFSAFDGEQALAILDKEHIDLIISDIMMPNMDGYQLVRELRDAAYTIPVLMITAKSQIDDMEKGFRAGTDDYMIKPISMRELALRVKALLRRAQIANEKKLVVGNTLLDYNSLTVKVNDEIYEMPPKEFYLLFKLLSNPNKIFTRQELMDEIWGMDTNVDDRTIDSHIKKLRRKFEHSADFEIITIRGLGYKAKIPERIDRSNVKKN</sequence>
<evidence type="ECO:0000259" key="17">
    <source>
        <dbReference type="PROSITE" id="PS51755"/>
    </source>
</evidence>
<evidence type="ECO:0000256" key="1">
    <source>
        <dbReference type="ARBA" id="ARBA00004496"/>
    </source>
</evidence>
<feature type="domain" description="OmpR/PhoB-type" evidence="17">
    <location>
        <begin position="125"/>
        <end position="222"/>
    </location>
</feature>
<evidence type="ECO:0000256" key="7">
    <source>
        <dbReference type="ARBA" id="ARBA00023026"/>
    </source>
</evidence>
<evidence type="ECO:0000259" key="16">
    <source>
        <dbReference type="PROSITE" id="PS50110"/>
    </source>
</evidence>
<evidence type="ECO:0000256" key="4">
    <source>
        <dbReference type="ARBA" id="ARBA00022553"/>
    </source>
</evidence>
<evidence type="ECO:0000256" key="11">
    <source>
        <dbReference type="ARBA" id="ARBA00024867"/>
    </source>
</evidence>
<evidence type="ECO:0000256" key="12">
    <source>
        <dbReference type="ARBA" id="ARBA00037471"/>
    </source>
</evidence>
<dbReference type="Pfam" id="PF00072">
    <property type="entry name" value="Response_reg"/>
    <property type="match status" value="1"/>
</dbReference>
<dbReference type="Gene3D" id="1.10.10.10">
    <property type="entry name" value="Winged helix-like DNA-binding domain superfamily/Winged helix DNA-binding domain"/>
    <property type="match status" value="1"/>
</dbReference>
<organism evidence="18 19">
    <name type="scientific">Defluviitalea raffinosedens</name>
    <dbReference type="NCBI Taxonomy" id="1450156"/>
    <lineage>
        <taxon>Bacteria</taxon>
        <taxon>Bacillati</taxon>
        <taxon>Bacillota</taxon>
        <taxon>Clostridia</taxon>
        <taxon>Lachnospirales</taxon>
        <taxon>Defluviitaleaceae</taxon>
        <taxon>Defluviitalea</taxon>
    </lineage>
</organism>
<evidence type="ECO:0000256" key="10">
    <source>
        <dbReference type="ARBA" id="ARBA00023163"/>
    </source>
</evidence>
<name>A0A7C8HI09_9FIRM</name>
<dbReference type="AlphaFoldDB" id="A0A7C8HI09"/>
<evidence type="ECO:0000313" key="18">
    <source>
        <dbReference type="EMBL" id="KAE9634907.1"/>
    </source>
</evidence>
<dbReference type="GO" id="GO:0005829">
    <property type="term" value="C:cytosol"/>
    <property type="evidence" value="ECO:0007669"/>
    <property type="project" value="TreeGrafter"/>
</dbReference>
<dbReference type="SUPFAM" id="SSF52172">
    <property type="entry name" value="CheY-like"/>
    <property type="match status" value="1"/>
</dbReference>
<keyword evidence="7" id="KW-0843">Virulence</keyword>
<dbReference type="SMART" id="SM00862">
    <property type="entry name" value="Trans_reg_C"/>
    <property type="match status" value="1"/>
</dbReference>
<proteinExistence type="predicted"/>
<accession>A0A7C8HI09</accession>
<dbReference type="EMBL" id="WSLF01000004">
    <property type="protein sequence ID" value="KAE9634907.1"/>
    <property type="molecule type" value="Genomic_DNA"/>
</dbReference>
<dbReference type="InterPro" id="IPR001867">
    <property type="entry name" value="OmpR/PhoB-type_DNA-bd"/>
</dbReference>
<dbReference type="CDD" id="cd00383">
    <property type="entry name" value="trans_reg_C"/>
    <property type="match status" value="1"/>
</dbReference>
<feature type="domain" description="Response regulatory" evidence="16">
    <location>
        <begin position="3"/>
        <end position="117"/>
    </location>
</feature>
<evidence type="ECO:0000256" key="2">
    <source>
        <dbReference type="ARBA" id="ARBA00018672"/>
    </source>
</evidence>
<comment type="subcellular location">
    <subcellularLocation>
        <location evidence="1">Cytoplasm</location>
    </subcellularLocation>
</comment>
<keyword evidence="8 15" id="KW-0238">DNA-binding</keyword>
<evidence type="ECO:0000256" key="13">
    <source>
        <dbReference type="ARBA" id="ARBA00039976"/>
    </source>
</evidence>
<keyword evidence="6" id="KW-0805">Transcription regulation</keyword>
<evidence type="ECO:0000256" key="15">
    <source>
        <dbReference type="PROSITE-ProRule" id="PRU01091"/>
    </source>
</evidence>
<dbReference type="Gene3D" id="3.40.50.2300">
    <property type="match status" value="1"/>
</dbReference>
<comment type="caution">
    <text evidence="18">The sequence shown here is derived from an EMBL/GenBank/DDBJ whole genome shotgun (WGS) entry which is preliminary data.</text>
</comment>
<comment type="function">
    <text evidence="11">May play the central regulatory role in sporulation. It may be an element of the effector pathway responsible for the activation of sporulation genes in response to nutritional stress. Spo0A may act in concert with spo0H (a sigma factor) to control the expression of some genes that are critical to the sporulation process.</text>
</comment>
<dbReference type="InterPro" id="IPR039420">
    <property type="entry name" value="WalR-like"/>
</dbReference>
<evidence type="ECO:0000256" key="5">
    <source>
        <dbReference type="ARBA" id="ARBA00023012"/>
    </source>
</evidence>
<dbReference type="GO" id="GO:0000976">
    <property type="term" value="F:transcription cis-regulatory region binding"/>
    <property type="evidence" value="ECO:0007669"/>
    <property type="project" value="TreeGrafter"/>
</dbReference>
<dbReference type="SMART" id="SM00448">
    <property type="entry name" value="REC"/>
    <property type="match status" value="1"/>
</dbReference>
<keyword evidence="4 14" id="KW-0597">Phosphoprotein</keyword>
<dbReference type="GO" id="GO:0032993">
    <property type="term" value="C:protein-DNA complex"/>
    <property type="evidence" value="ECO:0007669"/>
    <property type="project" value="TreeGrafter"/>
</dbReference>
<dbReference type="PANTHER" id="PTHR48111:SF49">
    <property type="entry name" value="HEME RESPONSE REGULATOR HSSR"/>
    <property type="match status" value="1"/>
</dbReference>
<feature type="DNA-binding region" description="OmpR/PhoB-type" evidence="15">
    <location>
        <begin position="125"/>
        <end position="222"/>
    </location>
</feature>